<gene>
    <name evidence="1" type="ORF">ADM99_07405</name>
</gene>
<evidence type="ECO:0000313" key="2">
    <source>
        <dbReference type="Proteomes" id="UP000050430"/>
    </source>
</evidence>
<dbReference type="RefSeq" id="WP_062421011.1">
    <property type="nucleotide sequence ID" value="NZ_BBYA01000008.1"/>
</dbReference>
<organism evidence="1 2">
    <name type="scientific">Leptolinea tardivitalis</name>
    <dbReference type="NCBI Taxonomy" id="229920"/>
    <lineage>
        <taxon>Bacteria</taxon>
        <taxon>Bacillati</taxon>
        <taxon>Chloroflexota</taxon>
        <taxon>Anaerolineae</taxon>
        <taxon>Anaerolineales</taxon>
        <taxon>Anaerolineaceae</taxon>
        <taxon>Leptolinea</taxon>
    </lineage>
</organism>
<dbReference type="Proteomes" id="UP000050430">
    <property type="component" value="Unassembled WGS sequence"/>
</dbReference>
<accession>A0A0N8GLL9</accession>
<dbReference type="STRING" id="229920.ADM99_07405"/>
<keyword evidence="2" id="KW-1185">Reference proteome</keyword>
<name>A0A0N8GLL9_9CHLR</name>
<dbReference type="EMBL" id="LGCK01000007">
    <property type="protein sequence ID" value="KPL72866.1"/>
    <property type="molecule type" value="Genomic_DNA"/>
</dbReference>
<protein>
    <recommendedName>
        <fullName evidence="3">CBS domain-containing protein</fullName>
    </recommendedName>
</protein>
<evidence type="ECO:0008006" key="3">
    <source>
        <dbReference type="Google" id="ProtNLM"/>
    </source>
</evidence>
<evidence type="ECO:0000313" key="1">
    <source>
        <dbReference type="EMBL" id="KPL72866.1"/>
    </source>
</evidence>
<sequence length="269" mass="30149">MGHTLLNALSIDTSIGELPSLDSSIDVTTTGDSVSKIFQENPANPGVIILENNVIKGLISREVFFEKTGKRFGVEVFLGRPISTMLDQYSSKPLVLAEKVPVSQAIHEALKRDSRSIYDPIIVAKEDSSFRVLDILTVFLAENQILLTMHNQHVFTVSNGIHLTDEEAIRRFVKFTKITGLTNPAVLINRNSINCDCCGQRVDYTIADVVRSHPQLNRGVEITSKMGNKSYVLYVRHTCGKEIREIPVLYDHELQLRALRPSRVVENYV</sequence>
<dbReference type="AlphaFoldDB" id="A0A0N8GLL9"/>
<comment type="caution">
    <text evidence="1">The sequence shown here is derived from an EMBL/GenBank/DDBJ whole genome shotgun (WGS) entry which is preliminary data.</text>
</comment>
<reference evidence="1 2" key="1">
    <citation type="submission" date="2015-07" db="EMBL/GenBank/DDBJ databases">
        <title>Genome sequence of Leptolinea tardivitalis DSM 16556.</title>
        <authorList>
            <person name="Hemp J."/>
            <person name="Ward L.M."/>
            <person name="Pace L.A."/>
            <person name="Fischer W.W."/>
        </authorList>
    </citation>
    <scope>NUCLEOTIDE SEQUENCE [LARGE SCALE GENOMIC DNA]</scope>
    <source>
        <strain evidence="1 2">YMTK-2</strain>
    </source>
</reference>
<proteinExistence type="predicted"/>
<dbReference type="OrthoDB" id="440591at2"/>